<organism evidence="6">
    <name type="scientific">Spirodela intermedia</name>
    <name type="common">Intermediate duckweed</name>
    <dbReference type="NCBI Taxonomy" id="51605"/>
    <lineage>
        <taxon>Eukaryota</taxon>
        <taxon>Viridiplantae</taxon>
        <taxon>Streptophyta</taxon>
        <taxon>Embryophyta</taxon>
        <taxon>Tracheophyta</taxon>
        <taxon>Spermatophyta</taxon>
        <taxon>Magnoliopsida</taxon>
        <taxon>Liliopsida</taxon>
        <taxon>Araceae</taxon>
        <taxon>Lemnoideae</taxon>
        <taxon>Spirodela</taxon>
    </lineage>
</organism>
<dbReference type="PROSITE" id="PS51767">
    <property type="entry name" value="PEPTIDASE_A1"/>
    <property type="match status" value="1"/>
</dbReference>
<comment type="similarity">
    <text evidence="1">Belongs to the peptidase A1 family.</text>
</comment>
<sequence length="233" mass="24833">MVANPRLDTFYYVELVGISVGGARVPGVLAADLRLDPATGKGGVIVDSGTSVTRLARPAYTALRDAFRAGTAGLKPAASFSLFETCYDLSGMTEVKVPKVVMHFRGAGGRAAVADLALPAENYLIPVATNAVFCFAFAGTDSGISIIGNIQQQGFRVVFDGAGSRVGFAPALADPPLRRHKKREKMGLLSGLEMWYLSCNSASLSWLIQLMWRIIPTLPNGSHQRQTEVWGGS</sequence>
<dbReference type="AlphaFoldDB" id="A0A7I8ITH5"/>
<dbReference type="SUPFAM" id="SSF50630">
    <property type="entry name" value="Acid proteases"/>
    <property type="match status" value="1"/>
</dbReference>
<reference evidence="6 7" key="1">
    <citation type="submission" date="2019-12" db="EMBL/GenBank/DDBJ databases">
        <authorList>
            <person name="Scholz U."/>
            <person name="Mascher M."/>
            <person name="Fiebig A."/>
        </authorList>
    </citation>
    <scope>NUCLEOTIDE SEQUENCE</scope>
</reference>
<evidence type="ECO:0000256" key="1">
    <source>
        <dbReference type="ARBA" id="ARBA00007447"/>
    </source>
</evidence>
<name>A0A7I8ITH5_SPIIN</name>
<dbReference type="EMBL" id="CACRZD030000006">
    <property type="protein sequence ID" value="CAA6661105.1"/>
    <property type="molecule type" value="Genomic_DNA"/>
</dbReference>
<evidence type="ECO:0000256" key="4">
    <source>
        <dbReference type="ARBA" id="ARBA00022801"/>
    </source>
</evidence>
<protein>
    <recommendedName>
        <fullName evidence="5">Peptidase A1 domain-containing protein</fullName>
    </recommendedName>
</protein>
<keyword evidence="7" id="KW-1185">Reference proteome</keyword>
<dbReference type="InterPro" id="IPR033121">
    <property type="entry name" value="PEPTIDASE_A1"/>
</dbReference>
<evidence type="ECO:0000256" key="3">
    <source>
        <dbReference type="ARBA" id="ARBA00022729"/>
    </source>
</evidence>
<dbReference type="InterPro" id="IPR032799">
    <property type="entry name" value="TAXi_C"/>
</dbReference>
<evidence type="ECO:0000259" key="5">
    <source>
        <dbReference type="PROSITE" id="PS51767"/>
    </source>
</evidence>
<dbReference type="FunFam" id="2.40.70.10:FF:000010">
    <property type="entry name" value="Aspartyl protease family protein 2"/>
    <property type="match status" value="1"/>
</dbReference>
<keyword evidence="3" id="KW-0732">Signal</keyword>
<dbReference type="InterPro" id="IPR001461">
    <property type="entry name" value="Aspartic_peptidase_A1"/>
</dbReference>
<dbReference type="GO" id="GO:0004190">
    <property type="term" value="F:aspartic-type endopeptidase activity"/>
    <property type="evidence" value="ECO:0007669"/>
    <property type="project" value="InterPro"/>
</dbReference>
<dbReference type="Proteomes" id="UP001189122">
    <property type="component" value="Unassembled WGS sequence"/>
</dbReference>
<dbReference type="GO" id="GO:0006508">
    <property type="term" value="P:proteolysis"/>
    <property type="evidence" value="ECO:0007669"/>
    <property type="project" value="UniProtKB-KW"/>
</dbReference>
<dbReference type="InterPro" id="IPR021109">
    <property type="entry name" value="Peptidase_aspartic_dom_sf"/>
</dbReference>
<evidence type="ECO:0000256" key="2">
    <source>
        <dbReference type="ARBA" id="ARBA00022670"/>
    </source>
</evidence>
<dbReference type="Pfam" id="PF14541">
    <property type="entry name" value="TAXi_C"/>
    <property type="match status" value="1"/>
</dbReference>
<feature type="domain" description="Peptidase A1" evidence="5">
    <location>
        <begin position="1"/>
        <end position="169"/>
    </location>
</feature>
<dbReference type="PANTHER" id="PTHR13683:SF679">
    <property type="entry name" value="ASPARTYL PROTEASE FAMILY PROTEIN 2"/>
    <property type="match status" value="1"/>
</dbReference>
<gene>
    <name evidence="6" type="ORF">SI7747_06007503</name>
</gene>
<keyword evidence="2" id="KW-0645">Protease</keyword>
<dbReference type="EMBL" id="LR743593">
    <property type="protein sequence ID" value="CAA2621400.1"/>
    <property type="molecule type" value="Genomic_DNA"/>
</dbReference>
<dbReference type="PANTHER" id="PTHR13683">
    <property type="entry name" value="ASPARTYL PROTEASES"/>
    <property type="match status" value="1"/>
</dbReference>
<evidence type="ECO:0000313" key="6">
    <source>
        <dbReference type="EMBL" id="CAA2621400.1"/>
    </source>
</evidence>
<dbReference type="Gene3D" id="2.40.70.10">
    <property type="entry name" value="Acid Proteases"/>
    <property type="match status" value="1"/>
</dbReference>
<keyword evidence="4" id="KW-0378">Hydrolase</keyword>
<proteinExistence type="inferred from homology"/>
<evidence type="ECO:0000313" key="7">
    <source>
        <dbReference type="Proteomes" id="UP001189122"/>
    </source>
</evidence>
<accession>A0A7I8ITH5</accession>